<dbReference type="Pfam" id="PF13514">
    <property type="entry name" value="AAA_27"/>
    <property type="match status" value="1"/>
</dbReference>
<organism evidence="3 4">
    <name type="scientific">Lamprobacter modestohalophilus</name>
    <dbReference type="NCBI Taxonomy" id="1064514"/>
    <lineage>
        <taxon>Bacteria</taxon>
        <taxon>Pseudomonadati</taxon>
        <taxon>Pseudomonadota</taxon>
        <taxon>Gammaproteobacteria</taxon>
        <taxon>Chromatiales</taxon>
        <taxon>Chromatiaceae</taxon>
        <taxon>Lamprobacter</taxon>
    </lineage>
</organism>
<sequence>MKILDLHLLAYGPFTDRTLDLSDGSEGLHLVYGANEAGKSSALRALRALLYGVPERTQDDFRHARTELRVGGRLRGAAGDELHCYRRKGRKNTLLDAEGSPLAEDRLQQLLGGVAEPLFERLFGIDHQALVSGGQALLVERGREAEALFGTGLGSTSVHALLASFEQEAQSLFAPRASKPALNAGLSQLSELKQQQRELSLSARHWDESRQAVDEAIGRLTEIDRELAEAARHRNTLERIRRALPGLAKRRHLREQLGGLGEVPSLEEDFGQRREAALTKRRVALEGRSKAEGRLKGLRADAASLQISPELLAESEGIDELRDRLGGYLKASRDRPGLLERRSTLIEQARQRFAEIRADLAFDEVEQLRPMLGRRRRATELGGRREALESAVKQATESLEAAADKLNQKQGQLNGLAAPIADDALRQAVSDARRAGDLDHAVVEATARSAQHQAVCERELQALGLWRGDLAGLACVAVPNAQTLARYSDQFQALEDEERRLNASIADLHKEQRQTESALQALRLAGEVPTEGQLQSARARRDLGWQLLKRQWIDQEDVSAEAEGYDREAPLPEAFEQGIAIADEVADRLRRESQRVHEQATAQARLEQCRQLNADALAALQRIEQQRRELEASWQALWKYMDLAPLPPREMSAWVEQLLRLREKTGQGEELRETANALALNRDAQRQHLIRALTVCGQPQPKIEPTPTPTPTPTLRPLLEHAESCLSAIERSASLRAGLEKDVAELEETTRLLGRELARTEKALAAWTSEWAVLMRELGLDDQTTPGEVSDHLQSIADGLRLVDDAKQIEIRIQAIEREAEDFERDVQALLLRLAPNLSGRPVDEAMHQLSSHLTEQRAAKSRLDELNKQLRQAEKEARDADAELHAADAVLGELCRQAGCDSVDQLEVIERRFLEQRALTEELREVERELIDSGDGLSLEGLETEAAEVDRDQVLAEINALDQRIDRELNPQRGVIFEQKLVAEQQFQAMAGSDEASALAEQAQQTLSEVRAHAERYIRLRLAARLLRDEIEAFRRKHRDPILTQASRYFSKLTCASLSGVETDFDESDQPVLVGVRPNGERLRVEAMSTGTRDQLYLALRLAALDHYAESAEPLPLIVDDILIQFDDDRSRATLDALAEFSSKTQVILFTHHERVADEARRLERASERVFVHALA</sequence>
<comment type="caution">
    <text evidence="3">The sequence shown here is derived from an EMBL/GenBank/DDBJ whole genome shotgun (WGS) entry which is preliminary data.</text>
</comment>
<keyword evidence="1" id="KW-0175">Coiled coil</keyword>
<gene>
    <name evidence="3" type="ORF">CKO42_03535</name>
</gene>
<keyword evidence="4" id="KW-1185">Reference proteome</keyword>
<dbReference type="AlphaFoldDB" id="A0A9X0W771"/>
<dbReference type="PANTHER" id="PTHR41259">
    <property type="entry name" value="DOUBLE-STRAND BREAK REPAIR RAD50 ATPASE, PUTATIVE-RELATED"/>
    <property type="match status" value="1"/>
</dbReference>
<feature type="domain" description="YhaN AAA" evidence="2">
    <location>
        <begin position="1"/>
        <end position="206"/>
    </location>
</feature>
<evidence type="ECO:0000313" key="4">
    <source>
        <dbReference type="Proteomes" id="UP001138768"/>
    </source>
</evidence>
<evidence type="ECO:0000313" key="3">
    <source>
        <dbReference type="EMBL" id="MBK1617538.1"/>
    </source>
</evidence>
<dbReference type="InterPro" id="IPR027417">
    <property type="entry name" value="P-loop_NTPase"/>
</dbReference>
<proteinExistence type="predicted"/>
<feature type="coiled-coil region" evidence="1">
    <location>
        <begin position="346"/>
        <end position="412"/>
    </location>
</feature>
<evidence type="ECO:0000256" key="1">
    <source>
        <dbReference type="SAM" id="Coils"/>
    </source>
</evidence>
<dbReference type="RefSeq" id="WP_200238932.1">
    <property type="nucleotide sequence ID" value="NZ_NRRY01000003.1"/>
</dbReference>
<dbReference type="Gene3D" id="3.40.50.300">
    <property type="entry name" value="P-loop containing nucleotide triphosphate hydrolases"/>
    <property type="match status" value="2"/>
</dbReference>
<dbReference type="Proteomes" id="UP001138768">
    <property type="component" value="Unassembled WGS sequence"/>
</dbReference>
<protein>
    <submittedName>
        <fullName evidence="3">Chromosome segregation protein SMC</fullName>
    </submittedName>
</protein>
<feature type="coiled-coil region" evidence="1">
    <location>
        <begin position="484"/>
        <end position="514"/>
    </location>
</feature>
<name>A0A9X0W771_9GAMM</name>
<feature type="coiled-coil region" evidence="1">
    <location>
        <begin position="806"/>
        <end position="930"/>
    </location>
</feature>
<feature type="coiled-coil region" evidence="1">
    <location>
        <begin position="606"/>
        <end position="633"/>
    </location>
</feature>
<accession>A0A9X0W771</accession>
<reference evidence="3 4" key="1">
    <citation type="journal article" date="2020" name="Microorganisms">
        <title>Osmotic Adaptation and Compatible Solute Biosynthesis of Phototrophic Bacteria as Revealed from Genome Analyses.</title>
        <authorList>
            <person name="Imhoff J.F."/>
            <person name="Rahn T."/>
            <person name="Kunzel S."/>
            <person name="Keller A."/>
            <person name="Neulinger S.C."/>
        </authorList>
    </citation>
    <scope>NUCLEOTIDE SEQUENCE [LARGE SCALE GENOMIC DNA]</scope>
    <source>
        <strain evidence="3 4">DSM 25653</strain>
    </source>
</reference>
<dbReference type="InterPro" id="IPR038734">
    <property type="entry name" value="YhaN_AAA"/>
</dbReference>
<dbReference type="PANTHER" id="PTHR41259:SF1">
    <property type="entry name" value="DOUBLE-STRAND BREAK REPAIR RAD50 ATPASE, PUTATIVE-RELATED"/>
    <property type="match status" value="1"/>
</dbReference>
<dbReference type="EMBL" id="NRRY01000003">
    <property type="protein sequence ID" value="MBK1617538.1"/>
    <property type="molecule type" value="Genomic_DNA"/>
</dbReference>
<feature type="coiled-coil region" evidence="1">
    <location>
        <begin position="729"/>
        <end position="763"/>
    </location>
</feature>
<dbReference type="SUPFAM" id="SSF52540">
    <property type="entry name" value="P-loop containing nucleoside triphosphate hydrolases"/>
    <property type="match status" value="1"/>
</dbReference>
<evidence type="ECO:0000259" key="2">
    <source>
        <dbReference type="Pfam" id="PF13514"/>
    </source>
</evidence>